<evidence type="ECO:0000259" key="1">
    <source>
        <dbReference type="PROSITE" id="PS50983"/>
    </source>
</evidence>
<dbReference type="KEGG" id="asag:FGM00_09525"/>
<name>A0A5B7SSP7_9FLAO</name>
<dbReference type="OrthoDB" id="9787772at2"/>
<gene>
    <name evidence="2" type="ORF">FGM00_09525</name>
</gene>
<accession>A0A5B7SSP7</accession>
<dbReference type="Gene3D" id="3.40.50.1980">
    <property type="entry name" value="Nitrogenase molybdenum iron protein domain"/>
    <property type="match status" value="2"/>
</dbReference>
<dbReference type="InterPro" id="IPR051030">
    <property type="entry name" value="Vitamin_B12-ABC_binding"/>
</dbReference>
<dbReference type="PANTHER" id="PTHR42860">
    <property type="entry name" value="VITAMIN B12-BINDING PROTEIN"/>
    <property type="match status" value="1"/>
</dbReference>
<dbReference type="PANTHER" id="PTHR42860:SF1">
    <property type="entry name" value="VITAMIN B12-BINDING PROTEIN"/>
    <property type="match status" value="1"/>
</dbReference>
<dbReference type="EMBL" id="CP040710">
    <property type="protein sequence ID" value="QCX00339.1"/>
    <property type="molecule type" value="Genomic_DNA"/>
</dbReference>
<dbReference type="PROSITE" id="PS50983">
    <property type="entry name" value="FE_B12_PBP"/>
    <property type="match status" value="1"/>
</dbReference>
<evidence type="ECO:0000313" key="2">
    <source>
        <dbReference type="EMBL" id="QCX00339.1"/>
    </source>
</evidence>
<feature type="domain" description="Fe/B12 periplasmic-binding" evidence="1">
    <location>
        <begin position="3"/>
        <end position="291"/>
    </location>
</feature>
<evidence type="ECO:0000313" key="3">
    <source>
        <dbReference type="Proteomes" id="UP000310017"/>
    </source>
</evidence>
<dbReference type="Proteomes" id="UP000310017">
    <property type="component" value="Chromosome"/>
</dbReference>
<dbReference type="AlphaFoldDB" id="A0A5B7SSP7"/>
<proteinExistence type="predicted"/>
<organism evidence="2 3">
    <name type="scientific">Aggregatimonas sangjinii</name>
    <dbReference type="NCBI Taxonomy" id="2583587"/>
    <lineage>
        <taxon>Bacteria</taxon>
        <taxon>Pseudomonadati</taxon>
        <taxon>Bacteroidota</taxon>
        <taxon>Flavobacteriia</taxon>
        <taxon>Flavobacteriales</taxon>
        <taxon>Flavobacteriaceae</taxon>
        <taxon>Aggregatimonas</taxon>
    </lineage>
</organism>
<sequence length="312" mass="34819">MLKICSFLPAVTQMMCDMGLQEYVHGITFECPQQALSEKEIVVRCILEGKAYSSHEIDRLFSASKRDGKSLYYVEERILEAIAPDIIFTQDVCDVCQIDTECTAAAVAHLPKQPELISITPASLQDVFENALTIARALKRENAGIAYVDVLNEQLNDIDRLLNSAAVQTKEVLLLEWIDPIFNCGHWIPHQIERAGGIDRLSRPAGDSTVIDWSAVVAYNPEILVIAPCGFTIARTLKEMHLLTEKPEWSSLRAVQNNAVYIADFDLFTQSSAHTLTRGITLLAALFHPGVVAIPENLVRKFVRFSEKVIHN</sequence>
<protein>
    <submittedName>
        <fullName evidence="2">ABC transporter substrate-binding protein</fullName>
    </submittedName>
</protein>
<reference evidence="2 3" key="1">
    <citation type="submission" date="2019-05" db="EMBL/GenBank/DDBJ databases">
        <title>Genome sequencing of F202Z8.</title>
        <authorList>
            <person name="Kwon Y.M."/>
        </authorList>
    </citation>
    <scope>NUCLEOTIDE SEQUENCE [LARGE SCALE GENOMIC DNA]</scope>
    <source>
        <strain evidence="2 3">F202Z8</strain>
    </source>
</reference>
<dbReference type="Pfam" id="PF01497">
    <property type="entry name" value="Peripla_BP_2"/>
    <property type="match status" value="1"/>
</dbReference>
<dbReference type="SUPFAM" id="SSF53807">
    <property type="entry name" value="Helical backbone' metal receptor"/>
    <property type="match status" value="1"/>
</dbReference>
<keyword evidence="3" id="KW-1185">Reference proteome</keyword>
<dbReference type="InterPro" id="IPR002491">
    <property type="entry name" value="ABC_transptr_periplasmic_BD"/>
</dbReference>